<dbReference type="PANTHER" id="PTHR43395">
    <property type="entry name" value="SENSOR HISTIDINE KINASE CHEA"/>
    <property type="match status" value="1"/>
</dbReference>
<evidence type="ECO:0000256" key="8">
    <source>
        <dbReference type="ARBA" id="ARBA00022777"/>
    </source>
</evidence>
<evidence type="ECO:0000256" key="11">
    <source>
        <dbReference type="ARBA" id="ARBA00035100"/>
    </source>
</evidence>
<dbReference type="InterPro" id="IPR051315">
    <property type="entry name" value="Bact_Chemotaxis_CheA"/>
</dbReference>
<dbReference type="STRING" id="1245910.OY14_02805"/>
<dbReference type="SUPFAM" id="SSF47384">
    <property type="entry name" value="Homodimeric domain of signal transducing histidine kinase"/>
    <property type="match status" value="1"/>
</dbReference>
<name>A0A0A7V2A7_9SPIR</name>
<dbReference type="Pfam" id="PF01627">
    <property type="entry name" value="Hpt"/>
    <property type="match status" value="1"/>
</dbReference>
<dbReference type="SUPFAM" id="SSF50341">
    <property type="entry name" value="CheW-like"/>
    <property type="match status" value="1"/>
</dbReference>
<gene>
    <name evidence="16" type="ORF">OY14_02805</name>
</gene>
<protein>
    <recommendedName>
        <fullName evidence="3">Chemotaxis protein CheA</fullName>
        <ecNumber evidence="2">2.7.13.3</ecNumber>
    </recommendedName>
</protein>
<dbReference type="Pfam" id="PF02895">
    <property type="entry name" value="H-kinase_dim"/>
    <property type="match status" value="1"/>
</dbReference>
<keyword evidence="7" id="KW-0547">Nucleotide-binding</keyword>
<evidence type="ECO:0000256" key="7">
    <source>
        <dbReference type="ARBA" id="ARBA00022741"/>
    </source>
</evidence>
<dbReference type="InterPro" id="IPR004358">
    <property type="entry name" value="Sig_transdc_His_kin-like_C"/>
</dbReference>
<reference evidence="16 17" key="1">
    <citation type="journal article" date="2015" name="Genome Announc.">
        <title>Genome Sequence of Borrelia chilensis VA1, a South American Member of the Lyme Borreliosis Group.</title>
        <authorList>
            <person name="Huang W."/>
            <person name="Ojaimi C."/>
            <person name="Fallon J.T."/>
            <person name="Travisany D."/>
            <person name="Maass A."/>
            <person name="Ivanova L."/>
            <person name="Tomova A."/>
            <person name="Gonzalez-Acuna D."/>
            <person name="Godfrey H.P."/>
            <person name="Cabello F.C."/>
        </authorList>
    </citation>
    <scope>NUCLEOTIDE SEQUENCE [LARGE SCALE GENOMIC DNA]</scope>
    <source>
        <strain evidence="16 17">VA1</strain>
    </source>
</reference>
<dbReference type="InterPro" id="IPR004105">
    <property type="entry name" value="CheA-like_dim"/>
</dbReference>
<feature type="domain" description="HPt" evidence="15">
    <location>
        <begin position="3"/>
        <end position="106"/>
    </location>
</feature>
<dbReference type="InterPro" id="IPR002545">
    <property type="entry name" value="CheW-lke_dom"/>
</dbReference>
<dbReference type="FunFam" id="2.30.30.40:FF:000048">
    <property type="entry name" value="Chemotaxis protein CheA, putative"/>
    <property type="match status" value="1"/>
</dbReference>
<keyword evidence="5 12" id="KW-0597">Phosphoprotein</keyword>
<accession>A0A0A7V2A7</accession>
<keyword evidence="4" id="KW-0145">Chemotaxis</keyword>
<evidence type="ECO:0000259" key="13">
    <source>
        <dbReference type="PROSITE" id="PS50109"/>
    </source>
</evidence>
<keyword evidence="8" id="KW-0418">Kinase</keyword>
<sequence length="716" mass="79404">MDSSDVIDKFKNSFKEESIENISDIEQALLNLEVSSDQETINSIFRNLHTIKGSSGMFGFNFTASLVHEIETVLDVVKDGRAAFSQSVIDATLMSVDFVRELIEGDEVISEIDFNKRKQLLVNGIKNVFEASNVGRGGSFQESVENDFPKSGNSSVLEEFVNADLGNKFDDEALRSEFKTYKILFSPARGILFHGHKPINLLSKLIDLGSGHVKAKVDNIPDLELISPDNVYVNWEIRLDTEESKESIEDVFLFLDSQSKIDIQELDKCFEMPDKSNNVGFKNSNFLLSDRDAKDSLNSLSKKSKFVEKSGFNGEKNRSNSQDDAVRSKVNIASIKVDSKKLDHLVNLVGELVTIQSKLSKEAENRNSNILNSISAEFSLLINELRDYTTGLRTVPIEILFVKFQRIVKDLSASLGKSILYHAYGGDTVLDKSIIEKLNEPLVHLIRNSIDHGIESSKEREELGKDPKGIIKLSAYQSGDSVIVIIEDDGRGLDKNKILEKAIERNIISDAVAKTLSDVDVYNLIFEPGFSTANSITDISGRGVGMDVVRKQVESLRGHVVLESELGKYTRTKLIFPLTLAIIEGWLVRVKDEHFIVPLSNVESCLESSKLISQIDGVEAKSNVMDYRGSMISFIRLREFFQVSSEKSSSEQVVVVNTNSGKMGIVVDEVLGQHQTVIKALGKIYSRVEGVSGATILGDGSLALVIDIDAITKLVR</sequence>
<dbReference type="PROSITE" id="PS50851">
    <property type="entry name" value="CHEW"/>
    <property type="match status" value="1"/>
</dbReference>
<dbReference type="PANTHER" id="PTHR43395:SF10">
    <property type="entry name" value="CHEMOTAXIS PROTEIN CHEA"/>
    <property type="match status" value="1"/>
</dbReference>
<dbReference type="EMBL" id="CP009910">
    <property type="protein sequence ID" value="AJA90367.1"/>
    <property type="molecule type" value="Genomic_DNA"/>
</dbReference>
<evidence type="ECO:0000313" key="16">
    <source>
        <dbReference type="EMBL" id="AJA90367.1"/>
    </source>
</evidence>
<dbReference type="InterPro" id="IPR036061">
    <property type="entry name" value="CheW-like_dom_sf"/>
</dbReference>
<dbReference type="Pfam" id="PF01584">
    <property type="entry name" value="CheW"/>
    <property type="match status" value="1"/>
</dbReference>
<keyword evidence="6" id="KW-0808">Transferase</keyword>
<evidence type="ECO:0000256" key="3">
    <source>
        <dbReference type="ARBA" id="ARBA00021495"/>
    </source>
</evidence>
<comment type="function">
    <text evidence="11">Involved in the transmission of sensory signals from the chemoreceptors to the flagellar motors. CheA is autophosphorylated; it can transfer its phosphate group to either CheB or CheY.</text>
</comment>
<dbReference type="FunFam" id="3.30.565.10:FF:000016">
    <property type="entry name" value="Chemotaxis protein CheA, putative"/>
    <property type="match status" value="1"/>
</dbReference>
<evidence type="ECO:0000256" key="5">
    <source>
        <dbReference type="ARBA" id="ARBA00022553"/>
    </source>
</evidence>
<keyword evidence="17" id="KW-1185">Reference proteome</keyword>
<dbReference type="GO" id="GO:0000155">
    <property type="term" value="F:phosphorelay sensor kinase activity"/>
    <property type="evidence" value="ECO:0007669"/>
    <property type="project" value="InterPro"/>
</dbReference>
<evidence type="ECO:0000256" key="12">
    <source>
        <dbReference type="PROSITE-ProRule" id="PRU00110"/>
    </source>
</evidence>
<dbReference type="SMART" id="SM00260">
    <property type="entry name" value="CheW"/>
    <property type="match status" value="1"/>
</dbReference>
<dbReference type="AlphaFoldDB" id="A0A0A7V2A7"/>
<dbReference type="CDD" id="cd16916">
    <property type="entry name" value="HATPase_CheA-like"/>
    <property type="match status" value="1"/>
</dbReference>
<dbReference type="SUPFAM" id="SSF55874">
    <property type="entry name" value="ATPase domain of HSP90 chaperone/DNA topoisomerase II/histidine kinase"/>
    <property type="match status" value="1"/>
</dbReference>
<dbReference type="CDD" id="cd00088">
    <property type="entry name" value="HPT"/>
    <property type="match status" value="1"/>
</dbReference>
<dbReference type="GO" id="GO:0005524">
    <property type="term" value="F:ATP binding"/>
    <property type="evidence" value="ECO:0007669"/>
    <property type="project" value="UniProtKB-KW"/>
</dbReference>
<dbReference type="InterPro" id="IPR003594">
    <property type="entry name" value="HATPase_dom"/>
</dbReference>
<dbReference type="GO" id="GO:0005737">
    <property type="term" value="C:cytoplasm"/>
    <property type="evidence" value="ECO:0007669"/>
    <property type="project" value="InterPro"/>
</dbReference>
<dbReference type="InterPro" id="IPR036641">
    <property type="entry name" value="HPT_dom_sf"/>
</dbReference>
<dbReference type="GO" id="GO:0006935">
    <property type="term" value="P:chemotaxis"/>
    <property type="evidence" value="ECO:0007669"/>
    <property type="project" value="UniProtKB-KW"/>
</dbReference>
<dbReference type="InterPro" id="IPR005467">
    <property type="entry name" value="His_kinase_dom"/>
</dbReference>
<dbReference type="InterPro" id="IPR037006">
    <property type="entry name" value="CheA-like_homodim_sf"/>
</dbReference>
<keyword evidence="9" id="KW-0067">ATP-binding</keyword>
<comment type="catalytic activity">
    <reaction evidence="1">
        <text>ATP + protein L-histidine = ADP + protein N-phospho-L-histidine.</text>
        <dbReference type="EC" id="2.7.13.3"/>
    </reaction>
</comment>
<dbReference type="Gene3D" id="2.30.30.40">
    <property type="entry name" value="SH3 Domains"/>
    <property type="match status" value="1"/>
</dbReference>
<evidence type="ECO:0000256" key="4">
    <source>
        <dbReference type="ARBA" id="ARBA00022500"/>
    </source>
</evidence>
<evidence type="ECO:0000256" key="1">
    <source>
        <dbReference type="ARBA" id="ARBA00000085"/>
    </source>
</evidence>
<feature type="modified residue" description="Phosphohistidine" evidence="12">
    <location>
        <position position="49"/>
    </location>
</feature>
<dbReference type="EC" id="2.7.13.3" evidence="2"/>
<feature type="domain" description="Histidine kinase" evidence="13">
    <location>
        <begin position="347"/>
        <end position="580"/>
    </location>
</feature>
<dbReference type="Gene3D" id="3.30.565.10">
    <property type="entry name" value="Histidine kinase-like ATPase, C-terminal domain"/>
    <property type="match status" value="1"/>
</dbReference>
<dbReference type="Pfam" id="PF02518">
    <property type="entry name" value="HATPase_c"/>
    <property type="match status" value="1"/>
</dbReference>
<evidence type="ECO:0000313" key="17">
    <source>
        <dbReference type="Proteomes" id="UP000030940"/>
    </source>
</evidence>
<evidence type="ECO:0000256" key="6">
    <source>
        <dbReference type="ARBA" id="ARBA00022679"/>
    </source>
</evidence>
<dbReference type="SMART" id="SM01231">
    <property type="entry name" value="H-kinase_dim"/>
    <property type="match status" value="1"/>
</dbReference>
<evidence type="ECO:0000256" key="9">
    <source>
        <dbReference type="ARBA" id="ARBA00022840"/>
    </source>
</evidence>
<dbReference type="CDD" id="cd00731">
    <property type="entry name" value="CheA_reg"/>
    <property type="match status" value="1"/>
</dbReference>
<evidence type="ECO:0000256" key="10">
    <source>
        <dbReference type="ARBA" id="ARBA00023012"/>
    </source>
</evidence>
<evidence type="ECO:0000259" key="15">
    <source>
        <dbReference type="PROSITE" id="PS50894"/>
    </source>
</evidence>
<organism evidence="16 17">
    <name type="scientific">Borreliella chilensis</name>
    <dbReference type="NCBI Taxonomy" id="1245910"/>
    <lineage>
        <taxon>Bacteria</taxon>
        <taxon>Pseudomonadati</taxon>
        <taxon>Spirochaetota</taxon>
        <taxon>Spirochaetia</taxon>
        <taxon>Spirochaetales</taxon>
        <taxon>Borreliaceae</taxon>
        <taxon>Borreliella</taxon>
    </lineage>
</organism>
<dbReference type="SUPFAM" id="SSF47226">
    <property type="entry name" value="Histidine-containing phosphotransfer domain, HPT domain"/>
    <property type="match status" value="1"/>
</dbReference>
<dbReference type="PROSITE" id="PS50109">
    <property type="entry name" value="HIS_KIN"/>
    <property type="match status" value="1"/>
</dbReference>
<evidence type="ECO:0000256" key="2">
    <source>
        <dbReference type="ARBA" id="ARBA00012438"/>
    </source>
</evidence>
<dbReference type="Gene3D" id="1.10.287.560">
    <property type="entry name" value="Histidine kinase CheA-like, homodimeric domain"/>
    <property type="match status" value="1"/>
</dbReference>
<dbReference type="KEGG" id="bchi:OY14_02805"/>
<dbReference type="InterPro" id="IPR008207">
    <property type="entry name" value="Sig_transdc_His_kin_Hpt_dom"/>
</dbReference>
<dbReference type="SMART" id="SM00387">
    <property type="entry name" value="HATPase_c"/>
    <property type="match status" value="1"/>
</dbReference>
<dbReference type="InterPro" id="IPR036890">
    <property type="entry name" value="HATPase_C_sf"/>
</dbReference>
<keyword evidence="10" id="KW-0902">Two-component regulatory system</keyword>
<dbReference type="SMART" id="SM00073">
    <property type="entry name" value="HPT"/>
    <property type="match status" value="1"/>
</dbReference>
<evidence type="ECO:0000259" key="14">
    <source>
        <dbReference type="PROSITE" id="PS50851"/>
    </source>
</evidence>
<dbReference type="PRINTS" id="PR00344">
    <property type="entry name" value="BCTRLSENSOR"/>
</dbReference>
<dbReference type="PROSITE" id="PS50894">
    <property type="entry name" value="HPT"/>
    <property type="match status" value="1"/>
</dbReference>
<feature type="domain" description="CheW-like" evidence="14">
    <location>
        <begin position="582"/>
        <end position="716"/>
    </location>
</feature>
<dbReference type="Proteomes" id="UP000030940">
    <property type="component" value="Chromosome"/>
</dbReference>
<dbReference type="InterPro" id="IPR036097">
    <property type="entry name" value="HisK_dim/P_sf"/>
</dbReference>
<proteinExistence type="predicted"/>
<dbReference type="Gene3D" id="1.20.120.160">
    <property type="entry name" value="HPT domain"/>
    <property type="match status" value="1"/>
</dbReference>
<dbReference type="HOGENOM" id="CLU_000650_3_6_12"/>